<dbReference type="EMBL" id="FNGW01000001">
    <property type="protein sequence ID" value="SDL36696.1"/>
    <property type="molecule type" value="Genomic_DNA"/>
</dbReference>
<dbReference type="AlphaFoldDB" id="A0A1G9JHK7"/>
<dbReference type="Proteomes" id="UP000199068">
    <property type="component" value="Unassembled WGS sequence"/>
</dbReference>
<feature type="region of interest" description="Disordered" evidence="1">
    <location>
        <begin position="15"/>
        <end position="40"/>
    </location>
</feature>
<sequence length="61" mass="7032">MKIWEQPKIISLGLKETYGKGNGNGNGEYKDPNNKPSQHPTWEWCGFHGQWHPKNHSINES</sequence>
<reference evidence="3 4" key="1">
    <citation type="submission" date="2016-10" db="EMBL/GenBank/DDBJ databases">
        <authorList>
            <person name="de Groot N.N."/>
        </authorList>
    </citation>
    <scope>NUCLEOTIDE SEQUENCE [LARGE SCALE GENOMIC DNA]</scope>
    <source>
        <strain evidence="3 4">DSM 797</strain>
    </source>
</reference>
<evidence type="ECO:0000256" key="1">
    <source>
        <dbReference type="SAM" id="MobiDB-lite"/>
    </source>
</evidence>
<accession>A0A1G9JHK7</accession>
<proteinExistence type="predicted"/>
<dbReference type="RefSeq" id="WP_092722775.1">
    <property type="nucleotide sequence ID" value="NZ_FNGW01000001.1"/>
</dbReference>
<feature type="domain" description="WWE" evidence="2">
    <location>
        <begin position="28"/>
        <end position="61"/>
    </location>
</feature>
<evidence type="ECO:0000313" key="4">
    <source>
        <dbReference type="Proteomes" id="UP000199068"/>
    </source>
</evidence>
<evidence type="ECO:0000259" key="2">
    <source>
        <dbReference type="PROSITE" id="PS50918"/>
    </source>
</evidence>
<keyword evidence="4" id="KW-1185">Reference proteome</keyword>
<protein>
    <recommendedName>
        <fullName evidence="2">WWE domain-containing protein</fullName>
    </recommendedName>
</protein>
<gene>
    <name evidence="3" type="ORF">SAMN04515677_101645</name>
</gene>
<dbReference type="PROSITE" id="PS50918">
    <property type="entry name" value="WWE"/>
    <property type="match status" value="1"/>
</dbReference>
<organism evidence="3 4">
    <name type="scientific">Romboutsia lituseburensis DSM 797</name>
    <dbReference type="NCBI Taxonomy" id="1121325"/>
    <lineage>
        <taxon>Bacteria</taxon>
        <taxon>Bacillati</taxon>
        <taxon>Bacillota</taxon>
        <taxon>Clostridia</taxon>
        <taxon>Peptostreptococcales</taxon>
        <taxon>Peptostreptococcaceae</taxon>
        <taxon>Romboutsia</taxon>
    </lineage>
</organism>
<name>A0A1G9JHK7_9FIRM</name>
<dbReference type="InterPro" id="IPR004170">
    <property type="entry name" value="WWE_dom"/>
</dbReference>
<evidence type="ECO:0000313" key="3">
    <source>
        <dbReference type="EMBL" id="SDL36696.1"/>
    </source>
</evidence>